<proteinExistence type="predicted"/>
<dbReference type="SUPFAM" id="SSF53335">
    <property type="entry name" value="S-adenosyl-L-methionine-dependent methyltransferases"/>
    <property type="match status" value="1"/>
</dbReference>
<dbReference type="PROSITE" id="PS51683">
    <property type="entry name" value="SAM_OMT_II"/>
    <property type="match status" value="1"/>
</dbReference>
<keyword evidence="8" id="KW-1185">Reference proteome</keyword>
<dbReference type="PANTHER" id="PTHR43712">
    <property type="entry name" value="PUTATIVE (AFU_ORTHOLOGUE AFUA_4G14580)-RELATED"/>
    <property type="match status" value="1"/>
</dbReference>
<dbReference type="InterPro" id="IPR036390">
    <property type="entry name" value="WH_DNA-bd_sf"/>
</dbReference>
<evidence type="ECO:0000313" key="8">
    <source>
        <dbReference type="Proteomes" id="UP000316471"/>
    </source>
</evidence>
<evidence type="ECO:0000256" key="1">
    <source>
        <dbReference type="ARBA" id="ARBA00022603"/>
    </source>
</evidence>
<evidence type="ECO:0000259" key="6">
    <source>
        <dbReference type="Pfam" id="PF08100"/>
    </source>
</evidence>
<dbReference type="SUPFAM" id="SSF46785">
    <property type="entry name" value="Winged helix' DNA-binding domain"/>
    <property type="match status" value="1"/>
</dbReference>
<dbReference type="Pfam" id="PF00891">
    <property type="entry name" value="Methyltransf_2"/>
    <property type="match status" value="1"/>
</dbReference>
<dbReference type="Gene3D" id="1.10.10.10">
    <property type="entry name" value="Winged helix-like DNA-binding domain superfamily/Winged helix DNA-binding domain"/>
    <property type="match status" value="1"/>
</dbReference>
<evidence type="ECO:0000256" key="3">
    <source>
        <dbReference type="ARBA" id="ARBA00022691"/>
    </source>
</evidence>
<evidence type="ECO:0000313" key="7">
    <source>
        <dbReference type="EMBL" id="TWI07256.1"/>
    </source>
</evidence>
<dbReference type="Pfam" id="PF08100">
    <property type="entry name" value="Dimerisation"/>
    <property type="match status" value="1"/>
</dbReference>
<feature type="domain" description="O-methyltransferase C-terminal" evidence="5">
    <location>
        <begin position="130"/>
        <end position="308"/>
    </location>
</feature>
<dbReference type="GO" id="GO:0008171">
    <property type="term" value="F:O-methyltransferase activity"/>
    <property type="evidence" value="ECO:0007669"/>
    <property type="project" value="InterPro"/>
</dbReference>
<dbReference type="InterPro" id="IPR001077">
    <property type="entry name" value="COMT_C"/>
</dbReference>
<protein>
    <submittedName>
        <fullName evidence="7">Methyltransferase family protein</fullName>
    </submittedName>
</protein>
<organism evidence="7 8">
    <name type="scientific">Aerolutibacter ruishenii</name>
    <dbReference type="NCBI Taxonomy" id="686800"/>
    <lineage>
        <taxon>Bacteria</taxon>
        <taxon>Pseudomonadati</taxon>
        <taxon>Pseudomonadota</taxon>
        <taxon>Gammaproteobacteria</taxon>
        <taxon>Lysobacterales</taxon>
        <taxon>Lysobacteraceae</taxon>
        <taxon>Aerolutibacter</taxon>
    </lineage>
</organism>
<dbReference type="PIRSF" id="PIRSF005739">
    <property type="entry name" value="O-mtase"/>
    <property type="match status" value="1"/>
</dbReference>
<accession>A0A562LI53</accession>
<dbReference type="RefSeq" id="WP_158636355.1">
    <property type="nucleotide sequence ID" value="NZ_VLKP01000013.1"/>
</dbReference>
<dbReference type="InterPro" id="IPR016461">
    <property type="entry name" value="COMT-like"/>
</dbReference>
<dbReference type="GO" id="GO:0046983">
    <property type="term" value="F:protein dimerization activity"/>
    <property type="evidence" value="ECO:0007669"/>
    <property type="project" value="InterPro"/>
</dbReference>
<gene>
    <name evidence="7" type="ORF">IP93_02774</name>
</gene>
<feature type="active site" description="Proton acceptor" evidence="4">
    <location>
        <position position="238"/>
    </location>
</feature>
<comment type="caution">
    <text evidence="7">The sequence shown here is derived from an EMBL/GenBank/DDBJ whole genome shotgun (WGS) entry which is preliminary data.</text>
</comment>
<keyword evidence="1 7" id="KW-0489">Methyltransferase</keyword>
<evidence type="ECO:0000256" key="4">
    <source>
        <dbReference type="PIRSR" id="PIRSR005739-1"/>
    </source>
</evidence>
<evidence type="ECO:0000259" key="5">
    <source>
        <dbReference type="Pfam" id="PF00891"/>
    </source>
</evidence>
<dbReference type="GO" id="GO:0032259">
    <property type="term" value="P:methylation"/>
    <property type="evidence" value="ECO:0007669"/>
    <property type="project" value="UniProtKB-KW"/>
</dbReference>
<dbReference type="InterPro" id="IPR012967">
    <property type="entry name" value="COMT_dimerisation"/>
</dbReference>
<feature type="domain" description="O-methyltransferase dimerisation" evidence="6">
    <location>
        <begin position="12"/>
        <end position="85"/>
    </location>
</feature>
<dbReference type="Gene3D" id="3.40.50.150">
    <property type="entry name" value="Vaccinia Virus protein VP39"/>
    <property type="match status" value="1"/>
</dbReference>
<dbReference type="InterPro" id="IPR029063">
    <property type="entry name" value="SAM-dependent_MTases_sf"/>
</dbReference>
<name>A0A562LI53_9GAMM</name>
<dbReference type="EMBL" id="VLKP01000013">
    <property type="protein sequence ID" value="TWI07256.1"/>
    <property type="molecule type" value="Genomic_DNA"/>
</dbReference>
<evidence type="ECO:0000256" key="2">
    <source>
        <dbReference type="ARBA" id="ARBA00022679"/>
    </source>
</evidence>
<keyword evidence="3" id="KW-0949">S-adenosyl-L-methionine</keyword>
<keyword evidence="2 7" id="KW-0808">Transferase</keyword>
<dbReference type="AlphaFoldDB" id="A0A562LI53"/>
<dbReference type="PANTHER" id="PTHR43712:SF2">
    <property type="entry name" value="O-METHYLTRANSFERASE CICE"/>
    <property type="match status" value="1"/>
</dbReference>
<dbReference type="InterPro" id="IPR036388">
    <property type="entry name" value="WH-like_DNA-bd_sf"/>
</dbReference>
<reference evidence="7 8" key="1">
    <citation type="journal article" date="2015" name="Stand. Genomic Sci.">
        <title>Genomic Encyclopedia of Bacterial and Archaeal Type Strains, Phase III: the genomes of soil and plant-associated and newly described type strains.</title>
        <authorList>
            <person name="Whitman W.B."/>
            <person name="Woyke T."/>
            <person name="Klenk H.P."/>
            <person name="Zhou Y."/>
            <person name="Lilburn T.G."/>
            <person name="Beck B.J."/>
            <person name="De Vos P."/>
            <person name="Vandamme P."/>
            <person name="Eisen J.A."/>
            <person name="Garrity G."/>
            <person name="Hugenholtz P."/>
            <person name="Kyrpides N.C."/>
        </authorList>
    </citation>
    <scope>NUCLEOTIDE SEQUENCE [LARGE SCALE GENOMIC DNA]</scope>
    <source>
        <strain evidence="7 8">CGMCC 1.10136</strain>
    </source>
</reference>
<dbReference type="Proteomes" id="UP000316471">
    <property type="component" value="Unassembled WGS sequence"/>
</dbReference>
<dbReference type="OrthoDB" id="582216at2"/>
<sequence length="328" mass="35048">MPDCGPLGTLQQMAGGYCVSRCLHAVVELGVADAIGEQPVDTGTLAEAVGANRDALGRVLRLLAAHGVFALDHGRYSHTPASRQLREDHPQSMRALVRMFGLPLFWDAYGVFGHSVRTGRPSIELLQPDGLWNWFARNPEAAGIFDAAMVAKASGQVDAVLAAYDFNRFGLVGDIGGGRGHLLRAVLEACPGAKGILFDLPHVIAGVAPASRMECRSGDFFVDALPSCDAYLLMEVLHDWDDDHALVLLKAIRRGAPPGATLLLIEALIPTEPGPDFAHMLDIHMLTLVGGRQRTSDDYAYLLRNAGFGQSRTLDTGGGVSIMEAIAC</sequence>